<gene>
    <name evidence="3" type="ORF">FOXB_07727</name>
</gene>
<protein>
    <recommendedName>
        <fullName evidence="2">Clr5 domain-containing protein</fullName>
    </recommendedName>
</protein>
<dbReference type="EMBL" id="AFQF01002290">
    <property type="protein sequence ID" value="EGU81772.1"/>
    <property type="molecule type" value="Genomic_DNA"/>
</dbReference>
<evidence type="ECO:0000313" key="3">
    <source>
        <dbReference type="EMBL" id="EGU81772.1"/>
    </source>
</evidence>
<reference evidence="3" key="1">
    <citation type="journal article" date="2012" name="Mol. Plant Microbe Interact.">
        <title>A highly conserved effector in Fusarium oxysporum is required for full virulence on Arabidopsis.</title>
        <authorList>
            <person name="Thatcher L.F."/>
            <person name="Gardiner D.M."/>
            <person name="Kazan K."/>
            <person name="Manners J."/>
        </authorList>
    </citation>
    <scope>NUCLEOTIDE SEQUENCE [LARGE SCALE GENOMIC DNA]</scope>
    <source>
        <strain evidence="3">Fo5176</strain>
    </source>
</reference>
<evidence type="ECO:0000259" key="2">
    <source>
        <dbReference type="Pfam" id="PF14420"/>
    </source>
</evidence>
<dbReference type="Pfam" id="PF14420">
    <property type="entry name" value="Clr5"/>
    <property type="match status" value="1"/>
</dbReference>
<dbReference type="PaxDb" id="5507-FOXG_04317P0"/>
<feature type="compositionally biased region" description="Low complexity" evidence="1">
    <location>
        <begin position="98"/>
        <end position="107"/>
    </location>
</feature>
<dbReference type="OrthoDB" id="5363610at2759"/>
<dbReference type="AlphaFoldDB" id="F9FMU7"/>
<name>F9FMU7_FUSOF</name>
<feature type="compositionally biased region" description="Polar residues" evidence="1">
    <location>
        <begin position="51"/>
        <end position="91"/>
    </location>
</feature>
<proteinExistence type="predicted"/>
<feature type="domain" description="Clr5" evidence="2">
    <location>
        <begin position="10"/>
        <end position="43"/>
    </location>
</feature>
<accession>F9FMU7</accession>
<feature type="region of interest" description="Disordered" evidence="1">
    <location>
        <begin position="36"/>
        <end position="142"/>
    </location>
</feature>
<feature type="compositionally biased region" description="Polar residues" evidence="1">
    <location>
        <begin position="133"/>
        <end position="142"/>
    </location>
</feature>
<comment type="caution">
    <text evidence="3">The sequence shown here is derived from an EMBL/GenBank/DDBJ whole genome shotgun (WGS) entry which is preliminary data.</text>
</comment>
<organism evidence="3">
    <name type="scientific">Fusarium oxysporum (strain Fo5176)</name>
    <name type="common">Fusarium vascular wilt</name>
    <dbReference type="NCBI Taxonomy" id="660025"/>
    <lineage>
        <taxon>Eukaryota</taxon>
        <taxon>Fungi</taxon>
        <taxon>Dikarya</taxon>
        <taxon>Ascomycota</taxon>
        <taxon>Pezizomycotina</taxon>
        <taxon>Sordariomycetes</taxon>
        <taxon>Hypocreomycetidae</taxon>
        <taxon>Hypocreales</taxon>
        <taxon>Nectriaceae</taxon>
        <taxon>Fusarium</taxon>
        <taxon>Fusarium oxysporum species complex</taxon>
    </lineage>
</organism>
<sequence>MEDLKSQSLRTRDQVIDYLQTNLSFTISKDQFSKATRRWGFNKQPRGGRSIQRSPNETASQSTPSEAASNEPSCTTTVDGSTDQGLILTNESSKRPRSGASSSSRSSDITAHGTSSPLPRRPLKRPKPRSESGDNTAESPSYAQLNFATDSDFTFTPSAIESSPRCQYMYDDKLSAEYLSCYRCTKAFSYYCKISIPFQYKAPSAKQRRARMLDMARTAKKRRTCEVVRVMMESELKMNNDRLIGEEPNPCPSNEDEMCPMQSFLFHRHLAQIYAHTSGDTSLVQKNLDKASDFTKVFGPLGPESIGLWALVGLQGKKDHNIPERLLNSLKWDKELFASDMERCLANCWRTLSGPYRLQPFPGYDKEKFNLDVFQLPIHLLLEADTTGTGMPSPLRSKPSYNISDALLDDQNPLCCEIIQAILYDSLFTPDDVKREFVTQFVEHYSWFPPAARNDDLAREVQTYQMEALKSVLDTRSSRSATPTSAPLKEVVALKSNFSKIRRASTDNEFLGWLIQQREQLASPNQRDTIIYVEGGRYLPSFGSSSVSSYLRTSLYSHHIYLNALNGNPTIARSLASRSSRSSQVSGSSSLQRFKAAALSRKDQPASTPGPGLHDLIRHWEDEELSWDDYFQALGSSDFRRGLKSTMPTLVEEEEGKSTIRGRIGRLLKGKGKADAVGLE</sequence>
<dbReference type="InterPro" id="IPR025676">
    <property type="entry name" value="Clr5_dom"/>
</dbReference>
<evidence type="ECO:0000256" key="1">
    <source>
        <dbReference type="SAM" id="MobiDB-lite"/>
    </source>
</evidence>